<accession>A0ABQ1PC95</accession>
<evidence type="ECO:0000256" key="10">
    <source>
        <dbReference type="ARBA" id="ARBA00029939"/>
    </source>
</evidence>
<dbReference type="InterPro" id="IPR025700">
    <property type="entry name" value="Lys/Orn_oxygenase"/>
</dbReference>
<evidence type="ECO:0000256" key="9">
    <source>
        <dbReference type="ARBA" id="ARBA00023002"/>
    </source>
</evidence>
<comment type="pathway">
    <text evidence="2">Siderophore biosynthesis.</text>
</comment>
<keyword evidence="8" id="KW-0521">NADP</keyword>
<evidence type="ECO:0000256" key="5">
    <source>
        <dbReference type="ARBA" id="ARBA00016406"/>
    </source>
</evidence>
<evidence type="ECO:0000313" key="16">
    <source>
        <dbReference type="Proteomes" id="UP000619534"/>
    </source>
</evidence>
<dbReference type="PANTHER" id="PTHR42802:SF1">
    <property type="entry name" value="L-ORNITHINE N(5)-MONOOXYGENASE"/>
    <property type="match status" value="1"/>
</dbReference>
<dbReference type="SUPFAM" id="SSF51905">
    <property type="entry name" value="FAD/NAD(P)-binding domain"/>
    <property type="match status" value="2"/>
</dbReference>
<sequence length="441" mass="51496">MEKIYDVIGIGIGPYNLGLAALMEKTELEGLFFDKTAEFDWHPGMMIEKMNLQVPFLADVVTLADPTSTYTYLNYLHEQNRMFQFFFFSEFKVPRQEYNDYLKWVVDKLDGLIFGHEVIDVIDHHNQTQEAHYEVVVKAVDSAETKSFRAKHVVMGTGSKPLVMDEMKGFPEEDILHTSDYLYQKGELLSSDHVTIVGSGQSAAEVLLDLLQEQEYRDNMHLTLFTRSPGLFQLESAKLGQEFFSPDYVDYFHELSYKERKESLDLLGNLRKGIDPDTLKELYKTLYHKSTGNKKARVTIQPMTEVKGIERTDDEDAYLLQCHQWQSDEEFDYRTEKVVLATGYVPHLPEWFLHHFKEKIEWEDEKLYRVTRDARLVFTDDRDHHFFVSTNLVHSHGAGATNLGLAIRRNVQIINKIVGKEVYQDRRNTIFQQFKMEDKDK</sequence>
<evidence type="ECO:0000256" key="7">
    <source>
        <dbReference type="ARBA" id="ARBA00022827"/>
    </source>
</evidence>
<evidence type="ECO:0000256" key="2">
    <source>
        <dbReference type="ARBA" id="ARBA00004924"/>
    </source>
</evidence>
<evidence type="ECO:0000256" key="4">
    <source>
        <dbReference type="ARBA" id="ARBA00013076"/>
    </source>
</evidence>
<dbReference type="EC" id="1.14.13.59" evidence="4"/>
<name>A0ABQ1PC95_9BACI</name>
<gene>
    <name evidence="15" type="ORF">GCM10007216_26410</name>
</gene>
<evidence type="ECO:0000256" key="1">
    <source>
        <dbReference type="ARBA" id="ARBA00001974"/>
    </source>
</evidence>
<keyword evidence="7" id="KW-0274">FAD</keyword>
<evidence type="ECO:0000256" key="12">
    <source>
        <dbReference type="ARBA" id="ARBA00032493"/>
    </source>
</evidence>
<comment type="cofactor">
    <cofactor evidence="1">
        <name>FAD</name>
        <dbReference type="ChEBI" id="CHEBI:57692"/>
    </cofactor>
</comment>
<evidence type="ECO:0000256" key="11">
    <source>
        <dbReference type="ARBA" id="ARBA00031158"/>
    </source>
</evidence>
<reference evidence="16" key="1">
    <citation type="journal article" date="2019" name="Int. J. Syst. Evol. Microbiol.">
        <title>The Global Catalogue of Microorganisms (GCM) 10K type strain sequencing project: providing services to taxonomists for standard genome sequencing and annotation.</title>
        <authorList>
            <consortium name="The Broad Institute Genomics Platform"/>
            <consortium name="The Broad Institute Genome Sequencing Center for Infectious Disease"/>
            <person name="Wu L."/>
            <person name="Ma J."/>
        </authorList>
    </citation>
    <scope>NUCLEOTIDE SEQUENCE [LARGE SCALE GENOMIC DNA]</scope>
    <source>
        <strain evidence="16">CCM 7282</strain>
    </source>
</reference>
<dbReference type="Pfam" id="PF13434">
    <property type="entry name" value="Lys_Orn_oxgnase"/>
    <property type="match status" value="1"/>
</dbReference>
<evidence type="ECO:0000256" key="6">
    <source>
        <dbReference type="ARBA" id="ARBA00022630"/>
    </source>
</evidence>
<dbReference type="EMBL" id="BMCJ01000005">
    <property type="protein sequence ID" value="GGC94408.1"/>
    <property type="molecule type" value="Genomic_DNA"/>
</dbReference>
<evidence type="ECO:0000256" key="8">
    <source>
        <dbReference type="ARBA" id="ARBA00022857"/>
    </source>
</evidence>
<evidence type="ECO:0000256" key="14">
    <source>
        <dbReference type="ARBA" id="ARBA00048407"/>
    </source>
</evidence>
<dbReference type="InterPro" id="IPR036188">
    <property type="entry name" value="FAD/NAD-bd_sf"/>
</dbReference>
<dbReference type="Gene3D" id="3.50.50.60">
    <property type="entry name" value="FAD/NAD(P)-binding domain"/>
    <property type="match status" value="1"/>
</dbReference>
<proteinExistence type="inferred from homology"/>
<dbReference type="Proteomes" id="UP000619534">
    <property type="component" value="Unassembled WGS sequence"/>
</dbReference>
<evidence type="ECO:0000313" key="15">
    <source>
        <dbReference type="EMBL" id="GGC94408.1"/>
    </source>
</evidence>
<keyword evidence="16" id="KW-1185">Reference proteome</keyword>
<comment type="catalytic activity">
    <reaction evidence="14">
        <text>L-lysine + NADPH + O2 = N(6)-hydroxy-L-lysine + NADP(+) + H2O</text>
        <dbReference type="Rhea" id="RHEA:23228"/>
        <dbReference type="ChEBI" id="CHEBI:15377"/>
        <dbReference type="ChEBI" id="CHEBI:15379"/>
        <dbReference type="ChEBI" id="CHEBI:32551"/>
        <dbReference type="ChEBI" id="CHEBI:57783"/>
        <dbReference type="ChEBI" id="CHEBI:57820"/>
        <dbReference type="ChEBI" id="CHEBI:58349"/>
        <dbReference type="EC" id="1.14.13.59"/>
    </reaction>
</comment>
<organism evidence="15 16">
    <name type="scientific">Thalassobacillus devorans</name>
    <dbReference type="NCBI Taxonomy" id="279813"/>
    <lineage>
        <taxon>Bacteria</taxon>
        <taxon>Bacillati</taxon>
        <taxon>Bacillota</taxon>
        <taxon>Bacilli</taxon>
        <taxon>Bacillales</taxon>
        <taxon>Bacillaceae</taxon>
        <taxon>Thalassobacillus</taxon>
    </lineage>
</organism>
<comment type="similarity">
    <text evidence="3">Belongs to the lysine N(6)-hydroxylase/L-ornithine N(5)-oxygenase family.</text>
</comment>
<evidence type="ECO:0000256" key="3">
    <source>
        <dbReference type="ARBA" id="ARBA00007588"/>
    </source>
</evidence>
<evidence type="ECO:0000256" key="13">
    <source>
        <dbReference type="ARBA" id="ARBA00032738"/>
    </source>
</evidence>
<protein>
    <recommendedName>
        <fullName evidence="5">L-lysine N6-monooxygenase MbtG</fullName>
        <ecNumber evidence="4">1.14.13.59</ecNumber>
    </recommendedName>
    <alternativeName>
        <fullName evidence="13">Lysine 6-N-hydroxylase</fullName>
    </alternativeName>
    <alternativeName>
        <fullName evidence="12">Lysine N6-hydroxylase</fullName>
    </alternativeName>
    <alternativeName>
        <fullName evidence="10">Lysine-N-oxygenase</fullName>
    </alternativeName>
    <alternativeName>
        <fullName evidence="11">Mycobactin synthase protein G</fullName>
    </alternativeName>
</protein>
<keyword evidence="9" id="KW-0560">Oxidoreductase</keyword>
<comment type="caution">
    <text evidence="15">The sequence shown here is derived from an EMBL/GenBank/DDBJ whole genome shotgun (WGS) entry which is preliminary data.</text>
</comment>
<dbReference type="RefSeq" id="WP_062443781.1">
    <property type="nucleotide sequence ID" value="NZ_BMCJ01000005.1"/>
</dbReference>
<dbReference type="PANTHER" id="PTHR42802">
    <property type="entry name" value="MONOOXYGENASE"/>
    <property type="match status" value="1"/>
</dbReference>
<keyword evidence="6" id="KW-0285">Flavoprotein</keyword>